<organism evidence="2 3">
    <name type="scientific">Xylaria arbuscula</name>
    <dbReference type="NCBI Taxonomy" id="114810"/>
    <lineage>
        <taxon>Eukaryota</taxon>
        <taxon>Fungi</taxon>
        <taxon>Dikarya</taxon>
        <taxon>Ascomycota</taxon>
        <taxon>Pezizomycotina</taxon>
        <taxon>Sordariomycetes</taxon>
        <taxon>Xylariomycetidae</taxon>
        <taxon>Xylariales</taxon>
        <taxon>Xylariaceae</taxon>
        <taxon>Xylaria</taxon>
    </lineage>
</organism>
<comment type="caution">
    <text evidence="2">The sequence shown here is derived from an EMBL/GenBank/DDBJ whole genome shotgun (WGS) entry which is preliminary data.</text>
</comment>
<gene>
    <name evidence="2" type="ORF">NPX13_g11397</name>
</gene>
<dbReference type="EMBL" id="JANPWZ010003784">
    <property type="protein sequence ID" value="KAJ3551289.1"/>
    <property type="molecule type" value="Genomic_DNA"/>
</dbReference>
<dbReference type="Proteomes" id="UP001148614">
    <property type="component" value="Unassembled WGS sequence"/>
</dbReference>
<evidence type="ECO:0000256" key="1">
    <source>
        <dbReference type="SAM" id="SignalP"/>
    </source>
</evidence>
<dbReference type="AlphaFoldDB" id="A0A9W8N2W0"/>
<protein>
    <submittedName>
        <fullName evidence="2">Uncharacterized protein</fullName>
    </submittedName>
</protein>
<feature type="chain" id="PRO_5040876686" evidence="1">
    <location>
        <begin position="19"/>
        <end position="248"/>
    </location>
</feature>
<reference evidence="2" key="1">
    <citation type="submission" date="2022-07" db="EMBL/GenBank/DDBJ databases">
        <title>Genome Sequence of Xylaria arbuscula.</title>
        <authorList>
            <person name="Buettner E."/>
        </authorList>
    </citation>
    <scope>NUCLEOTIDE SEQUENCE</scope>
    <source>
        <strain evidence="2">VT107</strain>
    </source>
</reference>
<accession>A0A9W8N2W0</accession>
<sequence length="248" mass="26089">MLYSSLFLLSAFELLAQATESYPQSSTPAWKRLVMSCEQTYGNGSIPCGSEEITKCYNPGLGQTCCELDGGFCNAGSYCAPVKGYCCLEDEDLGGCAKRAGFVLPPDSAANDRAVYPDPAATTTPRISRTFTVTPFLTANPGPTPYSTQSYGTKPFEDAKMEFVTEFTMQIGSACRETTPALPSVSAVVQIANASVTTLYQASHAPPSVPTSASVSPIIQVSMAAKKKEALIGSIFVIAVAGALTVLL</sequence>
<keyword evidence="1" id="KW-0732">Signal</keyword>
<dbReference type="VEuPathDB" id="FungiDB:F4678DRAFT_458493"/>
<evidence type="ECO:0000313" key="3">
    <source>
        <dbReference type="Proteomes" id="UP001148614"/>
    </source>
</evidence>
<name>A0A9W8N2W0_9PEZI</name>
<evidence type="ECO:0000313" key="2">
    <source>
        <dbReference type="EMBL" id="KAJ3551289.1"/>
    </source>
</evidence>
<keyword evidence="3" id="KW-1185">Reference proteome</keyword>
<feature type="signal peptide" evidence="1">
    <location>
        <begin position="1"/>
        <end position="18"/>
    </location>
</feature>
<proteinExistence type="predicted"/>